<protein>
    <recommendedName>
        <fullName evidence="3">Preprotein translocase subunit SecB</fullName>
    </recommendedName>
</protein>
<dbReference type="EMBL" id="AFOC01000021">
    <property type="protein sequence ID" value="EGV51930.1"/>
    <property type="molecule type" value="Genomic_DNA"/>
</dbReference>
<keyword evidence="2" id="KW-1185">Reference proteome</keyword>
<dbReference type="PATRIC" id="fig|1048808.3.peg.1037"/>
<evidence type="ECO:0000313" key="1">
    <source>
        <dbReference type="EMBL" id="EGV51930.1"/>
    </source>
</evidence>
<evidence type="ECO:0008006" key="3">
    <source>
        <dbReference type="Google" id="ProtNLM"/>
    </source>
</evidence>
<name>G2DBR7_9GAMM</name>
<gene>
    <name evidence="1" type="ORF">Rifp1Sym_au00100</name>
</gene>
<sequence length="178" mass="20082">MAESGMSVELQKAIDCLRIRDVYLRSSSSYLVDDFDPKYSPEANDLAVQFKHVVTRGEVLALKEDDTDIRIFRVYIDLGARWVVLPESTSENGSDESDDEADVKAVIEATFLAEYLMENEPGQDALDAFALKNASYHVWPYWREYLMNQCMRMNLPKIALPTVQFAANNNESAGSVGQ</sequence>
<evidence type="ECO:0000313" key="2">
    <source>
        <dbReference type="Proteomes" id="UP000004491"/>
    </source>
</evidence>
<dbReference type="Gene3D" id="3.10.420.10">
    <property type="entry name" value="SecB-like"/>
    <property type="match status" value="1"/>
</dbReference>
<reference evidence="1" key="1">
    <citation type="journal article" date="2011" name="ISME J.">
        <title>The endosymbionts of the deep-sea tubeworms Riftia pachyptila and Tevnia jerichonana share an identical physiology as revealed by proteogenomic analyses.</title>
        <authorList>
            <person name="Gardebrecht A."/>
            <person name="Markert S."/>
            <person name="Felbeck H."/>
            <person name="Thuermer A."/>
            <person name="Albrecht D."/>
            <person name="Wollherr A."/>
            <person name="Kabisch J."/>
            <person name="Lehmann R."/>
            <person name="Daniel R."/>
            <person name="Liesegang H."/>
            <person name="Hecker M."/>
            <person name="Sievert S.M."/>
            <person name="Schweder T."/>
        </authorList>
    </citation>
    <scope>NUCLEOTIDE SEQUENCE [LARGE SCALE GENOMIC DNA]</scope>
</reference>
<dbReference type="Proteomes" id="UP000004491">
    <property type="component" value="Unassembled WGS sequence"/>
</dbReference>
<dbReference type="AlphaFoldDB" id="G2DBR7"/>
<proteinExistence type="predicted"/>
<dbReference type="InterPro" id="IPR035958">
    <property type="entry name" value="SecB-like_sf"/>
</dbReference>
<dbReference type="SUPFAM" id="SSF54611">
    <property type="entry name" value="SecB-like"/>
    <property type="match status" value="1"/>
</dbReference>
<comment type="caution">
    <text evidence="1">The sequence shown here is derived from an EMBL/GenBank/DDBJ whole genome shotgun (WGS) entry which is preliminary data.</text>
</comment>
<accession>G2DBR7</accession>
<organism evidence="1 2">
    <name type="scientific">endosymbiont of Riftia pachyptila</name>
    <name type="common">vent Ph05</name>
    <dbReference type="NCBI Taxonomy" id="1048808"/>
    <lineage>
        <taxon>Bacteria</taxon>
        <taxon>Pseudomonadati</taxon>
        <taxon>Pseudomonadota</taxon>
        <taxon>Gammaproteobacteria</taxon>
        <taxon>sulfur-oxidizing symbionts</taxon>
    </lineage>
</organism>